<dbReference type="EMBL" id="CM023479">
    <property type="protein sequence ID" value="KAH7974613.1"/>
    <property type="molecule type" value="Genomic_DNA"/>
</dbReference>
<reference evidence="1" key="1">
    <citation type="submission" date="2020-05" db="EMBL/GenBank/DDBJ databases">
        <title>Large-scale comparative analyses of tick genomes elucidate their genetic diversity and vector capacities.</title>
        <authorList>
            <person name="Jia N."/>
            <person name="Wang J."/>
            <person name="Shi W."/>
            <person name="Du L."/>
            <person name="Sun Y."/>
            <person name="Zhan W."/>
            <person name="Jiang J."/>
            <person name="Wang Q."/>
            <person name="Zhang B."/>
            <person name="Ji P."/>
            <person name="Sakyi L.B."/>
            <person name="Cui X."/>
            <person name="Yuan T."/>
            <person name="Jiang B."/>
            <person name="Yang W."/>
            <person name="Lam T.T.-Y."/>
            <person name="Chang Q."/>
            <person name="Ding S."/>
            <person name="Wang X."/>
            <person name="Zhu J."/>
            <person name="Ruan X."/>
            <person name="Zhao L."/>
            <person name="Wei J."/>
            <person name="Que T."/>
            <person name="Du C."/>
            <person name="Cheng J."/>
            <person name="Dai P."/>
            <person name="Han X."/>
            <person name="Huang E."/>
            <person name="Gao Y."/>
            <person name="Liu J."/>
            <person name="Shao H."/>
            <person name="Ye R."/>
            <person name="Li L."/>
            <person name="Wei W."/>
            <person name="Wang X."/>
            <person name="Wang C."/>
            <person name="Yang T."/>
            <person name="Huo Q."/>
            <person name="Li W."/>
            <person name="Guo W."/>
            <person name="Chen H."/>
            <person name="Zhou L."/>
            <person name="Ni X."/>
            <person name="Tian J."/>
            <person name="Zhou Y."/>
            <person name="Sheng Y."/>
            <person name="Liu T."/>
            <person name="Pan Y."/>
            <person name="Xia L."/>
            <person name="Li J."/>
            <person name="Zhao F."/>
            <person name="Cao W."/>
        </authorList>
    </citation>
    <scope>NUCLEOTIDE SEQUENCE</scope>
    <source>
        <strain evidence="1">Dsil-2018</strain>
    </source>
</reference>
<name>A0ACB8DQ91_DERSI</name>
<comment type="caution">
    <text evidence="1">The sequence shown here is derived from an EMBL/GenBank/DDBJ whole genome shotgun (WGS) entry which is preliminary data.</text>
</comment>
<dbReference type="Proteomes" id="UP000821865">
    <property type="component" value="Chromosome 10"/>
</dbReference>
<proteinExistence type="predicted"/>
<protein>
    <submittedName>
        <fullName evidence="1">Uncharacterized protein</fullName>
    </submittedName>
</protein>
<sequence length="644" mass="72951">MSSFSETRTVDIVYPHPVDNARLIFYVVDPVHLLKCIRKHWSNQKNPGTCIFYPEIFSTSSLVRVNGASLKAIRDLHASEEHSVTKFGNGLSYKALQPSNIERQNVKLVLKVFSSFVVKALNMRGDELNLNYAEGTAHFIDLILKWWHVVNVKSLSNGRSLIDPLQDPVWSLTGKHIEFLNIFFLHSLDTWRDIKMDTGTLSTETHSALRLTCYSLVKLCRYCLEELNFDYVLLGKFQTDHLEESAGLLPYVCSVQASEVREFILRDSDSKILAGDLLWQMDEMCFVVLIGIGITIVWMLCLRFWMSIYSWLVMMASAVSTLAFTITLWLAWGNDITLYRRSPGDVMELSKHNERSNLWIVVLVLLTILTIVTLLMIAAVLKKVTMAMCPPYVLLFLWLANIILSCQHFVVASTIAAWYFTRHKTHMSAPVMRSMQLLVGYHLGSVIYGSLALVVADPLRAIISGTRLVWHDNTQAGASATRLVRPCCSCLDRFLMHLNRKAYIVMAMHGLSFRTSGRRVLRLLDRHCQQVAKLDTVSGFVLFLAKFNVALLAVFSGLWIIKENQTTVYVWAPLIAAGCIAYYIADSCISLYEVAVDTLFLCFSEDCEKNNGVTKPYFVTDSLRAFMHDSKNELPDIGSTRVTS</sequence>
<gene>
    <name evidence="1" type="ORF">HPB49_017449</name>
</gene>
<evidence type="ECO:0000313" key="2">
    <source>
        <dbReference type="Proteomes" id="UP000821865"/>
    </source>
</evidence>
<organism evidence="1 2">
    <name type="scientific">Dermacentor silvarum</name>
    <name type="common">Tick</name>
    <dbReference type="NCBI Taxonomy" id="543639"/>
    <lineage>
        <taxon>Eukaryota</taxon>
        <taxon>Metazoa</taxon>
        <taxon>Ecdysozoa</taxon>
        <taxon>Arthropoda</taxon>
        <taxon>Chelicerata</taxon>
        <taxon>Arachnida</taxon>
        <taxon>Acari</taxon>
        <taxon>Parasitiformes</taxon>
        <taxon>Ixodida</taxon>
        <taxon>Ixodoidea</taxon>
        <taxon>Ixodidae</taxon>
        <taxon>Rhipicephalinae</taxon>
        <taxon>Dermacentor</taxon>
    </lineage>
</organism>
<keyword evidence="2" id="KW-1185">Reference proteome</keyword>
<evidence type="ECO:0000313" key="1">
    <source>
        <dbReference type="EMBL" id="KAH7974613.1"/>
    </source>
</evidence>
<accession>A0ACB8DQ91</accession>